<dbReference type="AlphaFoldDB" id="A0A4P9XAX5"/>
<reference evidence="5" key="1">
    <citation type="journal article" date="2018" name="Nat. Microbiol.">
        <title>Leveraging single-cell genomics to expand the fungal tree of life.</title>
        <authorList>
            <person name="Ahrendt S.R."/>
            <person name="Quandt C.A."/>
            <person name="Ciobanu D."/>
            <person name="Clum A."/>
            <person name="Salamov A."/>
            <person name="Andreopoulos B."/>
            <person name="Cheng J.F."/>
            <person name="Woyke T."/>
            <person name="Pelin A."/>
            <person name="Henrissat B."/>
            <person name="Reynolds N.K."/>
            <person name="Benny G.L."/>
            <person name="Smith M.E."/>
            <person name="James T.Y."/>
            <person name="Grigoriev I.V."/>
        </authorList>
    </citation>
    <scope>NUCLEOTIDE SEQUENCE [LARGE SCALE GENOMIC DNA]</scope>
    <source>
        <strain evidence="5">ATCC 52028</strain>
    </source>
</reference>
<accession>A0A4P9XAX5</accession>
<sequence>RIKRIMRSDDDVGKVAHVTPVLISKALELFMQNLVTAAADQSRDRGARRMTVIHLRAAVEANERFDFLKPLVDKVA</sequence>
<gene>
    <name evidence="4" type="ORF">CXG81DRAFT_605</name>
</gene>
<organism evidence="4 5">
    <name type="scientific">Caulochytrium protostelioides</name>
    <dbReference type="NCBI Taxonomy" id="1555241"/>
    <lineage>
        <taxon>Eukaryota</taxon>
        <taxon>Fungi</taxon>
        <taxon>Fungi incertae sedis</taxon>
        <taxon>Chytridiomycota</taxon>
        <taxon>Chytridiomycota incertae sedis</taxon>
        <taxon>Chytridiomycetes</taxon>
        <taxon>Caulochytriales</taxon>
        <taxon>Caulochytriaceae</taxon>
        <taxon>Caulochytrium</taxon>
    </lineage>
</organism>
<feature type="non-terminal residue" evidence="4">
    <location>
        <position position="76"/>
    </location>
</feature>
<dbReference type="Gene3D" id="1.10.20.10">
    <property type="entry name" value="Histone, subunit A"/>
    <property type="match status" value="1"/>
</dbReference>
<dbReference type="SUPFAM" id="SSF47113">
    <property type="entry name" value="Histone-fold"/>
    <property type="match status" value="1"/>
</dbReference>
<dbReference type="CDD" id="cd22906">
    <property type="entry name" value="HFD_DRAP1"/>
    <property type="match status" value="1"/>
</dbReference>
<comment type="subcellular location">
    <subcellularLocation>
        <location evidence="1">Nucleus</location>
    </subcellularLocation>
</comment>
<dbReference type="GO" id="GO:0046982">
    <property type="term" value="F:protein heterodimerization activity"/>
    <property type="evidence" value="ECO:0007669"/>
    <property type="project" value="InterPro"/>
</dbReference>
<proteinExistence type="predicted"/>
<evidence type="ECO:0000313" key="5">
    <source>
        <dbReference type="Proteomes" id="UP000274922"/>
    </source>
</evidence>
<feature type="domain" description="Transcription factor CBF/NF-Y/archaeal histone" evidence="3">
    <location>
        <begin position="1"/>
        <end position="59"/>
    </location>
</feature>
<dbReference type="EMBL" id="ML014142">
    <property type="protein sequence ID" value="RKP02495.1"/>
    <property type="molecule type" value="Genomic_DNA"/>
</dbReference>
<dbReference type="GO" id="GO:0016251">
    <property type="term" value="F:RNA polymerase II general transcription initiation factor activity"/>
    <property type="evidence" value="ECO:0007669"/>
    <property type="project" value="TreeGrafter"/>
</dbReference>
<dbReference type="InterPro" id="IPR003958">
    <property type="entry name" value="CBFA_NFYB_domain"/>
</dbReference>
<dbReference type="PANTHER" id="PTHR10252:SF5">
    <property type="entry name" value="DR1-ASSOCIATED COREPRESSOR"/>
    <property type="match status" value="1"/>
</dbReference>
<feature type="non-terminal residue" evidence="4">
    <location>
        <position position="1"/>
    </location>
</feature>
<name>A0A4P9XAX5_9FUNG</name>
<keyword evidence="5" id="KW-1185">Reference proteome</keyword>
<dbReference type="InterPro" id="IPR009072">
    <property type="entry name" value="Histone-fold"/>
</dbReference>
<dbReference type="GO" id="GO:0001046">
    <property type="term" value="F:core promoter sequence-specific DNA binding"/>
    <property type="evidence" value="ECO:0007669"/>
    <property type="project" value="TreeGrafter"/>
</dbReference>
<dbReference type="InterPro" id="IPR050568">
    <property type="entry name" value="Transcr_DNA_Rep_Reg"/>
</dbReference>
<dbReference type="GO" id="GO:0017054">
    <property type="term" value="C:negative cofactor 2 complex"/>
    <property type="evidence" value="ECO:0007669"/>
    <property type="project" value="TreeGrafter"/>
</dbReference>
<dbReference type="PANTHER" id="PTHR10252">
    <property type="entry name" value="HISTONE-LIKE TRANSCRIPTION FACTOR CCAAT-RELATED"/>
    <property type="match status" value="1"/>
</dbReference>
<evidence type="ECO:0000259" key="3">
    <source>
        <dbReference type="Pfam" id="PF00808"/>
    </source>
</evidence>
<evidence type="ECO:0000256" key="1">
    <source>
        <dbReference type="ARBA" id="ARBA00004123"/>
    </source>
</evidence>
<dbReference type="OrthoDB" id="653904at2759"/>
<protein>
    <recommendedName>
        <fullName evidence="3">Transcription factor CBF/NF-Y/archaeal histone domain-containing protein</fullName>
    </recommendedName>
</protein>
<evidence type="ECO:0000256" key="2">
    <source>
        <dbReference type="ARBA" id="ARBA00023242"/>
    </source>
</evidence>
<keyword evidence="2" id="KW-0539">Nucleus</keyword>
<dbReference type="Pfam" id="PF00808">
    <property type="entry name" value="CBFD_NFYB_HMF"/>
    <property type="match status" value="1"/>
</dbReference>
<dbReference type="STRING" id="1555241.A0A4P9XAX5"/>
<dbReference type="Proteomes" id="UP000274922">
    <property type="component" value="Unassembled WGS sequence"/>
</dbReference>
<evidence type="ECO:0000313" key="4">
    <source>
        <dbReference type="EMBL" id="RKP02495.1"/>
    </source>
</evidence>